<dbReference type="InterPro" id="IPR020097">
    <property type="entry name" value="PsdUridine_synth_TruA_a/b_dom"/>
</dbReference>
<dbReference type="HAMAP" id="MF_00171">
    <property type="entry name" value="TruA"/>
    <property type="match status" value="1"/>
</dbReference>
<feature type="domain" description="Pseudouridine synthase I TruA alpha/beta" evidence="8">
    <location>
        <begin position="142"/>
        <end position="243"/>
    </location>
</feature>
<dbReference type="SUPFAM" id="SSF55120">
    <property type="entry name" value="Pseudouridine synthase"/>
    <property type="match status" value="1"/>
</dbReference>
<dbReference type="PIRSF" id="PIRSF001430">
    <property type="entry name" value="tRNA_psdUrid_synth"/>
    <property type="match status" value="1"/>
</dbReference>
<gene>
    <name evidence="4 9" type="primary">truA</name>
    <name evidence="9" type="ORF">H9892_02065</name>
</gene>
<dbReference type="InterPro" id="IPR020095">
    <property type="entry name" value="PsdUridine_synth_TruA_C"/>
</dbReference>
<organism evidence="9 10">
    <name type="scientific">Candidatus Protoclostridium stercorigallinarum</name>
    <dbReference type="NCBI Taxonomy" id="2838741"/>
    <lineage>
        <taxon>Bacteria</taxon>
        <taxon>Bacillati</taxon>
        <taxon>Bacillota</taxon>
        <taxon>Clostridia</taxon>
        <taxon>Candidatus Protoclostridium</taxon>
    </lineage>
</organism>
<reference evidence="9" key="2">
    <citation type="submission" date="2021-04" db="EMBL/GenBank/DDBJ databases">
        <authorList>
            <person name="Gilroy R."/>
        </authorList>
    </citation>
    <scope>NUCLEOTIDE SEQUENCE</scope>
    <source>
        <strain evidence="9">12435</strain>
    </source>
</reference>
<dbReference type="InterPro" id="IPR020103">
    <property type="entry name" value="PsdUridine_synth_cat_dom_sf"/>
</dbReference>
<dbReference type="PANTHER" id="PTHR11142">
    <property type="entry name" value="PSEUDOURIDYLATE SYNTHASE"/>
    <property type="match status" value="1"/>
</dbReference>
<sequence length="245" mass="26647">MRYKIVLEYDGSAFHGWQRQKGCRTVQGETEAALAHITPGAAVTASGRTDEGVHALAQPAHFDSDSGLDPETMMRALNHWLPEDIKVKSCSYAPAGFDARKSAKRKTYEYVMYVSPVESPLRRTRECRIGESADVAAMRAGAAALVGTHDFSAFMSSGSSAKTFVRTVYESDIRTEGDRIIYRVTGNGFLYNMVRIIAGALMRIGRGEKSPASVAAALASGDRREMPDIAPPQALYLVGAEYEEG</sequence>
<dbReference type="FunFam" id="3.30.70.580:FF:000001">
    <property type="entry name" value="tRNA pseudouridine synthase A"/>
    <property type="match status" value="1"/>
</dbReference>
<comment type="catalytic activity">
    <reaction evidence="4 7">
        <text>uridine(38/39/40) in tRNA = pseudouridine(38/39/40) in tRNA</text>
        <dbReference type="Rhea" id="RHEA:22376"/>
        <dbReference type="Rhea" id="RHEA-COMP:10085"/>
        <dbReference type="Rhea" id="RHEA-COMP:10087"/>
        <dbReference type="ChEBI" id="CHEBI:65314"/>
        <dbReference type="ChEBI" id="CHEBI:65315"/>
        <dbReference type="EC" id="5.4.99.12"/>
    </reaction>
</comment>
<dbReference type="GO" id="GO:0160147">
    <property type="term" value="F:tRNA pseudouridine(38-40) synthase activity"/>
    <property type="evidence" value="ECO:0007669"/>
    <property type="project" value="UniProtKB-EC"/>
</dbReference>
<dbReference type="Pfam" id="PF01416">
    <property type="entry name" value="PseudoU_synth_1"/>
    <property type="match status" value="2"/>
</dbReference>
<dbReference type="EC" id="5.4.99.12" evidence="4"/>
<dbReference type="NCBIfam" id="TIGR00071">
    <property type="entry name" value="hisT_truA"/>
    <property type="match status" value="1"/>
</dbReference>
<dbReference type="InterPro" id="IPR020094">
    <property type="entry name" value="TruA/RsuA/RluB/E/F_N"/>
</dbReference>
<dbReference type="GO" id="GO:0031119">
    <property type="term" value="P:tRNA pseudouridine synthesis"/>
    <property type="evidence" value="ECO:0007669"/>
    <property type="project" value="UniProtKB-UniRule"/>
</dbReference>
<comment type="subunit">
    <text evidence="4">Homodimer.</text>
</comment>
<evidence type="ECO:0000259" key="8">
    <source>
        <dbReference type="Pfam" id="PF01416"/>
    </source>
</evidence>
<protein>
    <recommendedName>
        <fullName evidence="4">tRNA pseudouridine synthase A</fullName>
        <ecNumber evidence="4">5.4.99.12</ecNumber>
    </recommendedName>
    <alternativeName>
        <fullName evidence="4">tRNA pseudouridine(38-40) synthase</fullName>
    </alternativeName>
    <alternativeName>
        <fullName evidence="4">tRNA pseudouridylate synthase I</fullName>
    </alternativeName>
    <alternativeName>
        <fullName evidence="4">tRNA-uridine isomerase I</fullName>
    </alternativeName>
</protein>
<feature type="domain" description="Pseudouridine synthase I TruA alpha/beta" evidence="8">
    <location>
        <begin position="8"/>
        <end position="94"/>
    </location>
</feature>
<evidence type="ECO:0000256" key="6">
    <source>
        <dbReference type="PIRSR" id="PIRSR001430-2"/>
    </source>
</evidence>
<evidence type="ECO:0000256" key="5">
    <source>
        <dbReference type="PIRSR" id="PIRSR001430-1"/>
    </source>
</evidence>
<dbReference type="EMBL" id="DXHS01000035">
    <property type="protein sequence ID" value="HIW02104.1"/>
    <property type="molecule type" value="Genomic_DNA"/>
</dbReference>
<reference evidence="9" key="1">
    <citation type="journal article" date="2021" name="PeerJ">
        <title>Extensive microbial diversity within the chicken gut microbiome revealed by metagenomics and culture.</title>
        <authorList>
            <person name="Gilroy R."/>
            <person name="Ravi A."/>
            <person name="Getino M."/>
            <person name="Pursley I."/>
            <person name="Horton D.L."/>
            <person name="Alikhan N.F."/>
            <person name="Baker D."/>
            <person name="Gharbi K."/>
            <person name="Hall N."/>
            <person name="Watson M."/>
            <person name="Adriaenssens E.M."/>
            <person name="Foster-Nyarko E."/>
            <person name="Jarju S."/>
            <person name="Secka A."/>
            <person name="Antonio M."/>
            <person name="Oren A."/>
            <person name="Chaudhuri R.R."/>
            <person name="La Ragione R."/>
            <person name="Hildebrand F."/>
            <person name="Pallen M.J."/>
        </authorList>
    </citation>
    <scope>NUCLEOTIDE SEQUENCE</scope>
    <source>
        <strain evidence="9">12435</strain>
    </source>
</reference>
<dbReference type="InterPro" id="IPR001406">
    <property type="entry name" value="PsdUridine_synth_TruA"/>
</dbReference>
<dbReference type="Proteomes" id="UP000823990">
    <property type="component" value="Unassembled WGS sequence"/>
</dbReference>
<feature type="active site" description="Nucleophile" evidence="4 5">
    <location>
        <position position="50"/>
    </location>
</feature>
<dbReference type="CDD" id="cd02570">
    <property type="entry name" value="PseudoU_synth_EcTruA"/>
    <property type="match status" value="1"/>
</dbReference>
<dbReference type="AlphaFoldDB" id="A0A9D1TR52"/>
<evidence type="ECO:0000256" key="4">
    <source>
        <dbReference type="HAMAP-Rule" id="MF_00171"/>
    </source>
</evidence>
<dbReference type="GO" id="GO:0003723">
    <property type="term" value="F:RNA binding"/>
    <property type="evidence" value="ECO:0007669"/>
    <property type="project" value="InterPro"/>
</dbReference>
<proteinExistence type="inferred from homology"/>
<dbReference type="Gene3D" id="3.30.70.580">
    <property type="entry name" value="Pseudouridine synthase I, catalytic domain, N-terminal subdomain"/>
    <property type="match status" value="1"/>
</dbReference>
<accession>A0A9D1TR52</accession>
<keyword evidence="2 4" id="KW-0819">tRNA processing</keyword>
<evidence type="ECO:0000313" key="10">
    <source>
        <dbReference type="Proteomes" id="UP000823990"/>
    </source>
</evidence>
<dbReference type="PANTHER" id="PTHR11142:SF0">
    <property type="entry name" value="TRNA PSEUDOURIDINE SYNTHASE-LIKE 1"/>
    <property type="match status" value="1"/>
</dbReference>
<feature type="binding site" evidence="4 6">
    <location>
        <position position="108"/>
    </location>
    <ligand>
        <name>substrate</name>
    </ligand>
</feature>
<comment type="caution">
    <text evidence="4">Lacks conserved residue(s) required for the propagation of feature annotation.</text>
</comment>
<dbReference type="Gene3D" id="3.30.70.660">
    <property type="entry name" value="Pseudouridine synthase I, catalytic domain, C-terminal subdomain"/>
    <property type="match status" value="1"/>
</dbReference>
<evidence type="ECO:0000256" key="2">
    <source>
        <dbReference type="ARBA" id="ARBA00022694"/>
    </source>
</evidence>
<name>A0A9D1TR52_9FIRM</name>
<evidence type="ECO:0000313" key="9">
    <source>
        <dbReference type="EMBL" id="HIW02104.1"/>
    </source>
</evidence>
<comment type="caution">
    <text evidence="9">The sequence shown here is derived from an EMBL/GenBank/DDBJ whole genome shotgun (WGS) entry which is preliminary data.</text>
</comment>
<comment type="similarity">
    <text evidence="1 4 7">Belongs to the tRNA pseudouridine synthase TruA family.</text>
</comment>
<evidence type="ECO:0000256" key="7">
    <source>
        <dbReference type="RuleBase" id="RU003792"/>
    </source>
</evidence>
<keyword evidence="3 4" id="KW-0413">Isomerase</keyword>
<comment type="function">
    <text evidence="4">Formation of pseudouridine at positions 38, 39 and 40 in the anticodon stem and loop of transfer RNAs.</text>
</comment>
<evidence type="ECO:0000256" key="1">
    <source>
        <dbReference type="ARBA" id="ARBA00009375"/>
    </source>
</evidence>
<evidence type="ECO:0000256" key="3">
    <source>
        <dbReference type="ARBA" id="ARBA00023235"/>
    </source>
</evidence>